<reference evidence="2" key="2">
    <citation type="submission" date="2020-05" db="UniProtKB">
        <authorList>
            <consortium name="EnsemblMetazoa"/>
        </authorList>
    </citation>
    <scope>IDENTIFICATION</scope>
</reference>
<sequence>MKVINFYVTGGHLAVPLMSDRGWEGCLGKTVHYHSHDDDVVSSPMGMVWRDYRRKSGRNATRCWWQSIPFCSPFPCLSVDFRRLNFRRFFGASDDEEHYDRLASDYGTVAS</sequence>
<dbReference type="Proteomes" id="UP000030765">
    <property type="component" value="Unassembled WGS sequence"/>
</dbReference>
<keyword evidence="3" id="KW-1185">Reference proteome</keyword>
<protein>
    <submittedName>
        <fullName evidence="1 2">MATE efflux family protein</fullName>
    </submittedName>
</protein>
<dbReference type="EMBL" id="ATLV01020694">
    <property type="status" value="NOT_ANNOTATED_CDS"/>
    <property type="molecule type" value="Genomic_DNA"/>
</dbReference>
<gene>
    <name evidence="1" type="ORF">ZHAS_00013570</name>
</gene>
<name>A0A084W5T8_ANOSI</name>
<dbReference type="AlphaFoldDB" id="A0A084W5T8"/>
<evidence type="ECO:0000313" key="1">
    <source>
        <dbReference type="EMBL" id="KFB45582.1"/>
    </source>
</evidence>
<reference evidence="1 3" key="1">
    <citation type="journal article" date="2014" name="BMC Genomics">
        <title>Genome sequence of Anopheles sinensis provides insight into genetics basis of mosquito competence for malaria parasites.</title>
        <authorList>
            <person name="Zhou D."/>
            <person name="Zhang D."/>
            <person name="Ding G."/>
            <person name="Shi L."/>
            <person name="Hou Q."/>
            <person name="Ye Y."/>
            <person name="Xu Y."/>
            <person name="Zhou H."/>
            <person name="Xiong C."/>
            <person name="Li S."/>
            <person name="Yu J."/>
            <person name="Hong S."/>
            <person name="Yu X."/>
            <person name="Zou P."/>
            <person name="Chen C."/>
            <person name="Chang X."/>
            <person name="Wang W."/>
            <person name="Lv Y."/>
            <person name="Sun Y."/>
            <person name="Ma L."/>
            <person name="Shen B."/>
            <person name="Zhu C."/>
        </authorList>
    </citation>
    <scope>NUCLEOTIDE SEQUENCE [LARGE SCALE GENOMIC DNA]</scope>
</reference>
<dbReference type="EnsemblMetazoa" id="ASIC013570-RA">
    <property type="protein sequence ID" value="ASIC013570-PA"/>
    <property type="gene ID" value="ASIC013570"/>
</dbReference>
<organism evidence="1">
    <name type="scientific">Anopheles sinensis</name>
    <name type="common">Mosquito</name>
    <dbReference type="NCBI Taxonomy" id="74873"/>
    <lineage>
        <taxon>Eukaryota</taxon>
        <taxon>Metazoa</taxon>
        <taxon>Ecdysozoa</taxon>
        <taxon>Arthropoda</taxon>
        <taxon>Hexapoda</taxon>
        <taxon>Insecta</taxon>
        <taxon>Pterygota</taxon>
        <taxon>Neoptera</taxon>
        <taxon>Endopterygota</taxon>
        <taxon>Diptera</taxon>
        <taxon>Nematocera</taxon>
        <taxon>Culicoidea</taxon>
        <taxon>Culicidae</taxon>
        <taxon>Anophelinae</taxon>
        <taxon>Anopheles</taxon>
    </lineage>
</organism>
<dbReference type="VEuPathDB" id="VectorBase:ASIC013570"/>
<proteinExistence type="predicted"/>
<evidence type="ECO:0000313" key="3">
    <source>
        <dbReference type="Proteomes" id="UP000030765"/>
    </source>
</evidence>
<dbReference type="EMBL" id="KE525305">
    <property type="protein sequence ID" value="KFB45582.1"/>
    <property type="molecule type" value="Genomic_DNA"/>
</dbReference>
<evidence type="ECO:0000313" key="2">
    <source>
        <dbReference type="EnsemblMetazoa" id="ASIC013570-PA"/>
    </source>
</evidence>
<accession>A0A084W5T8</accession>